<dbReference type="EMBL" id="KK914192">
    <property type="protein sequence ID" value="KDP47176.1"/>
    <property type="molecule type" value="Genomic_DNA"/>
</dbReference>
<accession>A0A067LFC4</accession>
<proteinExistence type="predicted"/>
<dbReference type="AlphaFoldDB" id="A0A067LFC4"/>
<reference evidence="1 2" key="1">
    <citation type="journal article" date="2014" name="PLoS ONE">
        <title>Global Analysis of Gene Expression Profiles in Physic Nut (Jatropha curcas L.) Seedlings Exposed to Salt Stress.</title>
        <authorList>
            <person name="Zhang L."/>
            <person name="Zhang C."/>
            <person name="Wu P."/>
            <person name="Chen Y."/>
            <person name="Li M."/>
            <person name="Jiang H."/>
            <person name="Wu G."/>
        </authorList>
    </citation>
    <scope>NUCLEOTIDE SEQUENCE [LARGE SCALE GENOMIC DNA]</scope>
    <source>
        <strain evidence="2">cv. GZQX0401</strain>
        <tissue evidence="1">Young leaves</tissue>
    </source>
</reference>
<sequence>MPIWYLKRPGRHEDRGTGLGIFFGGPELPKKSSERKKLANGQDTAAAAALTGSSCHPPVQILPINIVPGTPFLLTQSVLTDAPSPLRSLRFFTAFLHLA</sequence>
<evidence type="ECO:0000313" key="2">
    <source>
        <dbReference type="Proteomes" id="UP000027138"/>
    </source>
</evidence>
<organism evidence="1 2">
    <name type="scientific">Jatropha curcas</name>
    <name type="common">Barbados nut</name>
    <dbReference type="NCBI Taxonomy" id="180498"/>
    <lineage>
        <taxon>Eukaryota</taxon>
        <taxon>Viridiplantae</taxon>
        <taxon>Streptophyta</taxon>
        <taxon>Embryophyta</taxon>
        <taxon>Tracheophyta</taxon>
        <taxon>Spermatophyta</taxon>
        <taxon>Magnoliopsida</taxon>
        <taxon>eudicotyledons</taxon>
        <taxon>Gunneridae</taxon>
        <taxon>Pentapetalae</taxon>
        <taxon>rosids</taxon>
        <taxon>fabids</taxon>
        <taxon>Malpighiales</taxon>
        <taxon>Euphorbiaceae</taxon>
        <taxon>Crotonoideae</taxon>
        <taxon>Jatropheae</taxon>
        <taxon>Jatropha</taxon>
    </lineage>
</organism>
<gene>
    <name evidence="1" type="ORF">JCGZ_25685</name>
</gene>
<dbReference type="Proteomes" id="UP000027138">
    <property type="component" value="Unassembled WGS sequence"/>
</dbReference>
<evidence type="ECO:0000313" key="1">
    <source>
        <dbReference type="EMBL" id="KDP47176.1"/>
    </source>
</evidence>
<protein>
    <submittedName>
        <fullName evidence="1">Uncharacterized protein</fullName>
    </submittedName>
</protein>
<keyword evidence="2" id="KW-1185">Reference proteome</keyword>
<name>A0A067LFC4_JATCU</name>